<protein>
    <recommendedName>
        <fullName evidence="4">Hydrolase</fullName>
    </recommendedName>
</protein>
<evidence type="ECO:0000313" key="3">
    <source>
        <dbReference type="Proteomes" id="UP000008366"/>
    </source>
</evidence>
<dbReference type="STRING" id="1184609.KILIM_004_01270"/>
<evidence type="ECO:0000313" key="2">
    <source>
        <dbReference type="EMBL" id="GAB94335.1"/>
    </source>
</evidence>
<dbReference type="InterPro" id="IPR005321">
    <property type="entry name" value="Peptidase_S58_DmpA"/>
</dbReference>
<gene>
    <name evidence="2" type="ORF">KILIM_004_01270</name>
</gene>
<dbReference type="GO" id="GO:0004177">
    <property type="term" value="F:aminopeptidase activity"/>
    <property type="evidence" value="ECO:0007669"/>
    <property type="project" value="TreeGrafter"/>
</dbReference>
<dbReference type="SUPFAM" id="SSF56266">
    <property type="entry name" value="DmpA/ArgJ-like"/>
    <property type="match status" value="1"/>
</dbReference>
<dbReference type="InterPro" id="IPR016117">
    <property type="entry name" value="ArgJ-like_dom_sf"/>
</dbReference>
<evidence type="ECO:0000256" key="1">
    <source>
        <dbReference type="ARBA" id="ARBA00007068"/>
    </source>
</evidence>
<dbReference type="RefSeq" id="WP_006590868.1">
    <property type="nucleotide sequence ID" value="NZ_BAHD01000004.1"/>
</dbReference>
<proteinExistence type="inferred from homology"/>
<dbReference type="AlphaFoldDB" id="K6W5A4"/>
<name>K6W5A4_9MICO</name>
<reference evidence="2 3" key="1">
    <citation type="submission" date="2012-08" db="EMBL/GenBank/DDBJ databases">
        <title>Whole genome shotgun sequence of Kineosphaera limosa NBRC 100340.</title>
        <authorList>
            <person name="Yoshida I."/>
            <person name="Isaki S."/>
            <person name="Hosoyama A."/>
            <person name="Tsuchikane K."/>
            <person name="Katsumata H."/>
            <person name="Ando Y."/>
            <person name="Ohji S."/>
            <person name="Hamada M."/>
            <person name="Tamura T."/>
            <person name="Yamazoe A."/>
            <person name="Yamazaki S."/>
            <person name="Fujita N."/>
        </authorList>
    </citation>
    <scope>NUCLEOTIDE SEQUENCE [LARGE SCALE GENOMIC DNA]</scope>
    <source>
        <strain evidence="2 3">NBRC 100340</strain>
    </source>
</reference>
<evidence type="ECO:0008006" key="4">
    <source>
        <dbReference type="Google" id="ProtNLM"/>
    </source>
</evidence>
<organism evidence="2 3">
    <name type="scientific">Kineosphaera limosa NBRC 100340</name>
    <dbReference type="NCBI Taxonomy" id="1184609"/>
    <lineage>
        <taxon>Bacteria</taxon>
        <taxon>Bacillati</taxon>
        <taxon>Actinomycetota</taxon>
        <taxon>Actinomycetes</taxon>
        <taxon>Micrococcales</taxon>
        <taxon>Dermatophilaceae</taxon>
        <taxon>Kineosphaera</taxon>
    </lineage>
</organism>
<dbReference type="eggNOG" id="COG3191">
    <property type="taxonomic scope" value="Bacteria"/>
</dbReference>
<dbReference type="PANTHER" id="PTHR36512:SF3">
    <property type="entry name" value="BLR5678 PROTEIN"/>
    <property type="match status" value="1"/>
</dbReference>
<dbReference type="Gene3D" id="3.60.70.12">
    <property type="entry name" value="L-amino peptidase D-ALA esterase/amidase"/>
    <property type="match status" value="1"/>
</dbReference>
<accession>K6W5A4</accession>
<dbReference type="Pfam" id="PF03576">
    <property type="entry name" value="Peptidase_S58"/>
    <property type="match status" value="1"/>
</dbReference>
<comment type="caution">
    <text evidence="2">The sequence shown here is derived from an EMBL/GenBank/DDBJ whole genome shotgun (WGS) entry which is preliminary data.</text>
</comment>
<dbReference type="Proteomes" id="UP000008366">
    <property type="component" value="Unassembled WGS sequence"/>
</dbReference>
<keyword evidence="3" id="KW-1185">Reference proteome</keyword>
<dbReference type="PANTHER" id="PTHR36512">
    <property type="entry name" value="D-AMINOPEPTIDASE"/>
    <property type="match status" value="1"/>
</dbReference>
<dbReference type="EMBL" id="BAHD01000004">
    <property type="protein sequence ID" value="GAB94335.1"/>
    <property type="molecule type" value="Genomic_DNA"/>
</dbReference>
<sequence>MSHSEVAHNSVRMGPTNSLVDVPGLRVGHVTLTEPGWLTGTTVVLAPPEGMVAGVDVRGGGPGTRETDLLDPRNVVERVHAICLSGGSAFGLAAADGVMGALFDDGIGLPMGQPGEVVPLVPAAVVFDLGRGGSFANRPDAATGRRACAAAREDTSGGVEQGCVGAGTGAKCGGLKGGIGSASAVLPDGTVVAALLVLNPLGEALDPRTGELYARRFLLDGEVPELGVPDGADVRAARERALAAPPQLVGRPGMATTIGVVATTATLTKAQCAKLAGIAHDGLARAVKPVHTMFDGDTFFGAATGDGPAPDLIAFHALLDATGDVVTRAVAHALLAARGVDAPGGSWRSYREAFPSAFSTV</sequence>
<dbReference type="OrthoDB" id="9808347at2"/>
<dbReference type="CDD" id="cd02252">
    <property type="entry name" value="nylC_like"/>
    <property type="match status" value="1"/>
</dbReference>
<comment type="similarity">
    <text evidence="1">Belongs to the peptidase S58 family.</text>
</comment>